<reference evidence="1" key="1">
    <citation type="submission" date="2023-03" db="EMBL/GenBank/DDBJ databases">
        <title>Massive genome expansion in bonnet fungi (Mycena s.s.) driven by repeated elements and novel gene families across ecological guilds.</title>
        <authorList>
            <consortium name="Lawrence Berkeley National Laboratory"/>
            <person name="Harder C.B."/>
            <person name="Miyauchi S."/>
            <person name="Viragh M."/>
            <person name="Kuo A."/>
            <person name="Thoen E."/>
            <person name="Andreopoulos B."/>
            <person name="Lu D."/>
            <person name="Skrede I."/>
            <person name="Drula E."/>
            <person name="Henrissat B."/>
            <person name="Morin E."/>
            <person name="Kohler A."/>
            <person name="Barry K."/>
            <person name="LaButti K."/>
            <person name="Morin E."/>
            <person name="Salamov A."/>
            <person name="Lipzen A."/>
            <person name="Mereny Z."/>
            <person name="Hegedus B."/>
            <person name="Baldrian P."/>
            <person name="Stursova M."/>
            <person name="Weitz H."/>
            <person name="Taylor A."/>
            <person name="Grigoriev I.V."/>
            <person name="Nagy L.G."/>
            <person name="Martin F."/>
            <person name="Kauserud H."/>
        </authorList>
    </citation>
    <scope>NUCLEOTIDE SEQUENCE</scope>
    <source>
        <strain evidence="1">CBHHK067</strain>
    </source>
</reference>
<proteinExistence type="predicted"/>
<dbReference type="Proteomes" id="UP001221757">
    <property type="component" value="Unassembled WGS sequence"/>
</dbReference>
<name>A0AAD7D3Z7_MYCRO</name>
<dbReference type="AlphaFoldDB" id="A0AAD7D3Z7"/>
<organism evidence="1 2">
    <name type="scientific">Mycena rosella</name>
    <name type="common">Pink bonnet</name>
    <name type="synonym">Agaricus rosellus</name>
    <dbReference type="NCBI Taxonomy" id="1033263"/>
    <lineage>
        <taxon>Eukaryota</taxon>
        <taxon>Fungi</taxon>
        <taxon>Dikarya</taxon>
        <taxon>Basidiomycota</taxon>
        <taxon>Agaricomycotina</taxon>
        <taxon>Agaricomycetes</taxon>
        <taxon>Agaricomycetidae</taxon>
        <taxon>Agaricales</taxon>
        <taxon>Marasmiineae</taxon>
        <taxon>Mycenaceae</taxon>
        <taxon>Mycena</taxon>
    </lineage>
</organism>
<dbReference type="EMBL" id="JARKIE010000140">
    <property type="protein sequence ID" value="KAJ7677272.1"/>
    <property type="molecule type" value="Genomic_DNA"/>
</dbReference>
<comment type="caution">
    <text evidence="1">The sequence shown here is derived from an EMBL/GenBank/DDBJ whole genome shotgun (WGS) entry which is preliminary data.</text>
</comment>
<evidence type="ECO:0000313" key="1">
    <source>
        <dbReference type="EMBL" id="KAJ7677272.1"/>
    </source>
</evidence>
<protein>
    <submittedName>
        <fullName evidence="1">Uncharacterized protein</fullName>
    </submittedName>
</protein>
<evidence type="ECO:0000313" key="2">
    <source>
        <dbReference type="Proteomes" id="UP001221757"/>
    </source>
</evidence>
<gene>
    <name evidence="1" type="ORF">B0H17DRAFT_1139776</name>
</gene>
<keyword evidence="2" id="KW-1185">Reference proteome</keyword>
<sequence>MTALVQSLPALPPALYSGPELYNKLPTLGEADEAFTPEARTILVSQVGDLLASFGALWGLCLVHAHCSLEVGETMLGRGNISQPEKDVKLGEVFPERWLADGRPYEFNVDKSQPPPAALVTQFNTLISEMGLSGTLGLYYVGDKVPEVVLERTEGRANIIEVVTGPVDGGSSIQTGWASIKGQAGMPVTMACVINCDSRITRNAAVHKGTRSHT</sequence>
<accession>A0AAD7D3Z7</accession>